<dbReference type="PANTHER" id="PTHR33064">
    <property type="entry name" value="POL PROTEIN"/>
    <property type="match status" value="1"/>
</dbReference>
<evidence type="ECO:0000256" key="1">
    <source>
        <dbReference type="SAM" id="MobiDB-lite"/>
    </source>
</evidence>
<evidence type="ECO:0000313" key="2">
    <source>
        <dbReference type="EMBL" id="RMC04595.1"/>
    </source>
</evidence>
<dbReference type="SUPFAM" id="SSF56672">
    <property type="entry name" value="DNA/RNA polymerases"/>
    <property type="match status" value="1"/>
</dbReference>
<dbReference type="Gene3D" id="3.10.10.10">
    <property type="entry name" value="HIV Type 1 Reverse Transcriptase, subunit A, domain 1"/>
    <property type="match status" value="1"/>
</dbReference>
<dbReference type="OrthoDB" id="9950135at2759"/>
<evidence type="ECO:0000313" key="3">
    <source>
        <dbReference type="Proteomes" id="UP000269221"/>
    </source>
</evidence>
<sequence length="162" mass="18134">MSHTLLNTVGQQIEAREQKNKSVIQAAAKPDSEAKTPAVAAVKKGKKHTDKTDRPVDDDSGLLRVKEQQVPIATSIVHRRQYRTTRDAVIPLHKIIRKLKTQGVVSKTHSPFNSPIWPVRKSDGEWRLTVDYRALNKVTPPLSAAVPNMLELQYELESKAAK</sequence>
<protein>
    <recommendedName>
        <fullName evidence="4">Reverse transcriptase domain-containing protein</fullName>
    </recommendedName>
</protein>
<dbReference type="PANTHER" id="PTHR33064:SF29">
    <property type="entry name" value="PEPTIDASE A2 DOMAIN-CONTAINING PROTEIN-RELATED"/>
    <property type="match status" value="1"/>
</dbReference>
<dbReference type="InterPro" id="IPR043502">
    <property type="entry name" value="DNA/RNA_pol_sf"/>
</dbReference>
<feature type="compositionally biased region" description="Polar residues" evidence="1">
    <location>
        <begin position="1"/>
        <end position="11"/>
    </location>
</feature>
<dbReference type="AlphaFoldDB" id="A0A3M0JV47"/>
<feature type="region of interest" description="Disordered" evidence="1">
    <location>
        <begin position="1"/>
        <end position="59"/>
    </location>
</feature>
<gene>
    <name evidence="2" type="ORF">DUI87_18842</name>
</gene>
<name>A0A3M0JV47_HIRRU</name>
<dbReference type="InterPro" id="IPR051320">
    <property type="entry name" value="Viral_Replic_Matur_Polypro"/>
</dbReference>
<dbReference type="Proteomes" id="UP000269221">
    <property type="component" value="Unassembled WGS sequence"/>
</dbReference>
<proteinExistence type="predicted"/>
<reference evidence="2 3" key="1">
    <citation type="submission" date="2018-07" db="EMBL/GenBank/DDBJ databases">
        <title>A high quality draft genome assembly of the barn swallow (H. rustica rustica).</title>
        <authorList>
            <person name="Formenti G."/>
            <person name="Chiara M."/>
            <person name="Poveda L."/>
            <person name="Francoijs K.-J."/>
            <person name="Bonisoli-Alquati A."/>
            <person name="Canova L."/>
            <person name="Gianfranceschi L."/>
            <person name="Horner D.S."/>
            <person name="Saino N."/>
        </authorList>
    </citation>
    <scope>NUCLEOTIDE SEQUENCE [LARGE SCALE GENOMIC DNA]</scope>
    <source>
        <strain evidence="2">Chelidonia</strain>
        <tissue evidence="2">Blood</tissue>
    </source>
</reference>
<keyword evidence="3" id="KW-1185">Reference proteome</keyword>
<comment type="caution">
    <text evidence="2">The sequence shown here is derived from an EMBL/GenBank/DDBJ whole genome shotgun (WGS) entry which is preliminary data.</text>
</comment>
<organism evidence="2 3">
    <name type="scientific">Hirundo rustica rustica</name>
    <dbReference type="NCBI Taxonomy" id="333673"/>
    <lineage>
        <taxon>Eukaryota</taxon>
        <taxon>Metazoa</taxon>
        <taxon>Chordata</taxon>
        <taxon>Craniata</taxon>
        <taxon>Vertebrata</taxon>
        <taxon>Euteleostomi</taxon>
        <taxon>Archelosauria</taxon>
        <taxon>Archosauria</taxon>
        <taxon>Dinosauria</taxon>
        <taxon>Saurischia</taxon>
        <taxon>Theropoda</taxon>
        <taxon>Coelurosauria</taxon>
        <taxon>Aves</taxon>
        <taxon>Neognathae</taxon>
        <taxon>Neoaves</taxon>
        <taxon>Telluraves</taxon>
        <taxon>Australaves</taxon>
        <taxon>Passeriformes</taxon>
        <taxon>Sylvioidea</taxon>
        <taxon>Hirundinidae</taxon>
        <taxon>Hirundo</taxon>
    </lineage>
</organism>
<accession>A0A3M0JV47</accession>
<dbReference type="EMBL" id="QRBI01000124">
    <property type="protein sequence ID" value="RMC04595.1"/>
    <property type="molecule type" value="Genomic_DNA"/>
</dbReference>
<evidence type="ECO:0008006" key="4">
    <source>
        <dbReference type="Google" id="ProtNLM"/>
    </source>
</evidence>